<evidence type="ECO:0000313" key="3">
    <source>
        <dbReference type="EMBL" id="CAE0819574.1"/>
    </source>
</evidence>
<proteinExistence type="predicted"/>
<reference evidence="4" key="1">
    <citation type="submission" date="2021-01" db="EMBL/GenBank/DDBJ databases">
        <authorList>
            <person name="Corre E."/>
            <person name="Pelletier E."/>
            <person name="Niang G."/>
            <person name="Scheremetjew M."/>
            <person name="Finn R."/>
            <person name="Kale V."/>
            <person name="Holt S."/>
            <person name="Cochrane G."/>
            <person name="Meng A."/>
            <person name="Brown T."/>
            <person name="Cohen L."/>
        </authorList>
    </citation>
    <scope>NUCLEOTIDE SEQUENCE</scope>
    <source>
        <strain evidence="4">CCMP1594</strain>
    </source>
</reference>
<feature type="transmembrane region" description="Helical" evidence="2">
    <location>
        <begin position="191"/>
        <end position="224"/>
    </location>
</feature>
<accession>A0A6T2CB98</accession>
<evidence type="ECO:0000313" key="4">
    <source>
        <dbReference type="EMBL" id="CAE0819575.1"/>
    </source>
</evidence>
<protein>
    <submittedName>
        <fullName evidence="4">Uncharacterized protein</fullName>
    </submittedName>
</protein>
<dbReference type="EMBL" id="HBJA01088240">
    <property type="protein sequence ID" value="CAE0819575.1"/>
    <property type="molecule type" value="Transcribed_RNA"/>
</dbReference>
<sequence>MSEEQPVQKTVADSKADLEAGGTPGSGGAQETHAKMMEPAEAGGAPDSGAAQDNPNKLMLIRTASMKKTTALRSAGGSWRNIFFQFCIQACLAIVCLRYHLGYKNEYCAEPLARWCLIMSIGKFTAVVVVLWRACMKALESQSKKSVLPLLLASIFVIFNIVMLIIGSVWVFAIPDAAEGKACSPELYSFIWWFVVISWAAWGFFFCCCCCVVCAACAAGAAEAAKVSAAKDRK</sequence>
<keyword evidence="2" id="KW-1133">Transmembrane helix</keyword>
<feature type="region of interest" description="Disordered" evidence="1">
    <location>
        <begin position="1"/>
        <end position="52"/>
    </location>
</feature>
<feature type="transmembrane region" description="Helical" evidence="2">
    <location>
        <begin position="147"/>
        <end position="171"/>
    </location>
</feature>
<evidence type="ECO:0000256" key="1">
    <source>
        <dbReference type="SAM" id="MobiDB-lite"/>
    </source>
</evidence>
<keyword evidence="2" id="KW-0472">Membrane</keyword>
<dbReference type="EMBL" id="HBJA01088239">
    <property type="protein sequence ID" value="CAE0819574.1"/>
    <property type="molecule type" value="Transcribed_RNA"/>
</dbReference>
<gene>
    <name evidence="3" type="ORF">EGYM00163_LOCUS30744</name>
    <name evidence="4" type="ORF">EGYM00163_LOCUS30745</name>
</gene>
<name>A0A6T2CB98_9EUGL</name>
<evidence type="ECO:0000256" key="2">
    <source>
        <dbReference type="SAM" id="Phobius"/>
    </source>
</evidence>
<feature type="transmembrane region" description="Helical" evidence="2">
    <location>
        <begin position="112"/>
        <end position="135"/>
    </location>
</feature>
<organism evidence="4">
    <name type="scientific">Eutreptiella gymnastica</name>
    <dbReference type="NCBI Taxonomy" id="73025"/>
    <lineage>
        <taxon>Eukaryota</taxon>
        <taxon>Discoba</taxon>
        <taxon>Euglenozoa</taxon>
        <taxon>Euglenida</taxon>
        <taxon>Spirocuta</taxon>
        <taxon>Euglenophyceae</taxon>
        <taxon>Eutreptiales</taxon>
        <taxon>Eutreptiaceae</taxon>
        <taxon>Eutreptiella</taxon>
    </lineage>
</organism>
<feature type="transmembrane region" description="Helical" evidence="2">
    <location>
        <begin position="82"/>
        <end position="100"/>
    </location>
</feature>
<dbReference type="AlphaFoldDB" id="A0A6T2CB98"/>
<keyword evidence="2" id="KW-0812">Transmembrane</keyword>